<gene>
    <name evidence="2" type="ORF">B0I36DRAFT_314429</name>
</gene>
<proteinExistence type="predicted"/>
<dbReference type="EMBL" id="JAGTJQ010000002">
    <property type="protein sequence ID" value="KAH7037610.1"/>
    <property type="molecule type" value="Genomic_DNA"/>
</dbReference>
<keyword evidence="1" id="KW-0472">Membrane</keyword>
<reference evidence="2" key="1">
    <citation type="journal article" date="2021" name="Nat. Commun.">
        <title>Genetic determinants of endophytism in the Arabidopsis root mycobiome.</title>
        <authorList>
            <person name="Mesny F."/>
            <person name="Miyauchi S."/>
            <person name="Thiergart T."/>
            <person name="Pickel B."/>
            <person name="Atanasova L."/>
            <person name="Karlsson M."/>
            <person name="Huettel B."/>
            <person name="Barry K.W."/>
            <person name="Haridas S."/>
            <person name="Chen C."/>
            <person name="Bauer D."/>
            <person name="Andreopoulos W."/>
            <person name="Pangilinan J."/>
            <person name="LaButti K."/>
            <person name="Riley R."/>
            <person name="Lipzen A."/>
            <person name="Clum A."/>
            <person name="Drula E."/>
            <person name="Henrissat B."/>
            <person name="Kohler A."/>
            <person name="Grigoriev I.V."/>
            <person name="Martin F.M."/>
            <person name="Hacquard S."/>
        </authorList>
    </citation>
    <scope>NUCLEOTIDE SEQUENCE</scope>
    <source>
        <strain evidence="2">MPI-CAGE-CH-0230</strain>
    </source>
</reference>
<keyword evidence="1" id="KW-0812">Transmembrane</keyword>
<evidence type="ECO:0000313" key="3">
    <source>
        <dbReference type="Proteomes" id="UP000756346"/>
    </source>
</evidence>
<keyword evidence="1" id="KW-1133">Transmembrane helix</keyword>
<name>A0A9P8YDT2_9PEZI</name>
<dbReference type="AlphaFoldDB" id="A0A9P8YDT2"/>
<accession>A0A9P8YDT2</accession>
<dbReference type="RefSeq" id="XP_046016731.1">
    <property type="nucleotide sequence ID" value="XM_046152760.1"/>
</dbReference>
<dbReference type="PANTHER" id="PTHR38488">
    <property type="entry name" value="OXIDOREDUCTASE 9.5 KDA SUBUNIT, PUTATIVE (AFU_ORTHOLOGUE AFUA_5G08980)-RELATED"/>
    <property type="match status" value="1"/>
</dbReference>
<feature type="transmembrane region" description="Helical" evidence="1">
    <location>
        <begin position="28"/>
        <end position="49"/>
    </location>
</feature>
<evidence type="ECO:0000313" key="2">
    <source>
        <dbReference type="EMBL" id="KAH7037610.1"/>
    </source>
</evidence>
<dbReference type="Proteomes" id="UP000756346">
    <property type="component" value="Unassembled WGS sequence"/>
</dbReference>
<dbReference type="CDD" id="cd22903">
    <property type="entry name" value="NI9M"/>
    <property type="match status" value="1"/>
</dbReference>
<dbReference type="PANTHER" id="PTHR38488:SF1">
    <property type="entry name" value="OXIDOREDUCTASE 9.5 KDA SUBUNIT, PUTATIVE (AFU_ORTHOLOGUE AFUA_5G08980)-RELATED"/>
    <property type="match status" value="1"/>
</dbReference>
<sequence>MPIAPKAAPLFWAGPLRYLRWSAREKPAYFWSVVAGSLGPIMLVTVPPVRKMLGYEKREFIPMTYPIPTGPRKQLSGYDD</sequence>
<keyword evidence="3" id="KW-1185">Reference proteome</keyword>
<evidence type="ECO:0000256" key="1">
    <source>
        <dbReference type="SAM" id="Phobius"/>
    </source>
</evidence>
<dbReference type="InterPro" id="IPR039961">
    <property type="entry name" value="Nuo9.5"/>
</dbReference>
<protein>
    <submittedName>
        <fullName evidence="2">NADH-ubiquinone oxidoreductase 9.5 kDa subunit</fullName>
    </submittedName>
</protein>
<dbReference type="GeneID" id="70182306"/>
<organism evidence="2 3">
    <name type="scientific">Microdochium trichocladiopsis</name>
    <dbReference type="NCBI Taxonomy" id="1682393"/>
    <lineage>
        <taxon>Eukaryota</taxon>
        <taxon>Fungi</taxon>
        <taxon>Dikarya</taxon>
        <taxon>Ascomycota</taxon>
        <taxon>Pezizomycotina</taxon>
        <taxon>Sordariomycetes</taxon>
        <taxon>Xylariomycetidae</taxon>
        <taxon>Xylariales</taxon>
        <taxon>Microdochiaceae</taxon>
        <taxon>Microdochium</taxon>
    </lineage>
</organism>
<dbReference type="OrthoDB" id="2093409at2759"/>
<comment type="caution">
    <text evidence="2">The sequence shown here is derived from an EMBL/GenBank/DDBJ whole genome shotgun (WGS) entry which is preliminary data.</text>
</comment>